<accession>A0A0A6PZM2</accession>
<keyword evidence="7" id="KW-0282">Flagellum</keyword>
<feature type="domain" description="Flagellin N-terminal" evidence="5">
    <location>
        <begin position="3"/>
        <end position="139"/>
    </location>
</feature>
<dbReference type="RefSeq" id="WP_043663239.1">
    <property type="nucleotide sequence ID" value="NZ_JSEG01000006.1"/>
</dbReference>
<dbReference type="GO" id="GO:0009288">
    <property type="term" value="C:bacterial-type flagellum"/>
    <property type="evidence" value="ECO:0007669"/>
    <property type="project" value="UniProtKB-SubCell"/>
</dbReference>
<dbReference type="GO" id="GO:0005198">
    <property type="term" value="F:structural molecule activity"/>
    <property type="evidence" value="ECO:0007669"/>
    <property type="project" value="UniProtKB-UniRule"/>
</dbReference>
<organism evidence="7 8">
    <name type="scientific">Clostridium butyricum</name>
    <dbReference type="NCBI Taxonomy" id="1492"/>
    <lineage>
        <taxon>Bacteria</taxon>
        <taxon>Bacillati</taxon>
        <taxon>Bacillota</taxon>
        <taxon>Clostridia</taxon>
        <taxon>Eubacteriales</taxon>
        <taxon>Clostridiaceae</taxon>
        <taxon>Clostridium</taxon>
    </lineage>
</organism>
<dbReference type="Pfam" id="PF00700">
    <property type="entry name" value="Flagellin_C"/>
    <property type="match status" value="1"/>
</dbReference>
<dbReference type="EMBL" id="LRDH01000107">
    <property type="protein sequence ID" value="PPV14674.1"/>
    <property type="molecule type" value="Genomic_DNA"/>
</dbReference>
<dbReference type="InterPro" id="IPR001029">
    <property type="entry name" value="Flagellin_N"/>
</dbReference>
<dbReference type="Gene3D" id="6.10.10.10">
    <property type="entry name" value="Flagellar export chaperone, C-terminal domain"/>
    <property type="match status" value="1"/>
</dbReference>
<comment type="subcellular location">
    <subcellularLocation>
        <location evidence="4">Secreted</location>
    </subcellularLocation>
    <subcellularLocation>
        <location evidence="4">Bacterial flagellum</location>
    </subcellularLocation>
</comment>
<comment type="similarity">
    <text evidence="1 4">Belongs to the bacterial flagellin family.</text>
</comment>
<dbReference type="InterPro" id="IPR001492">
    <property type="entry name" value="Flagellin"/>
</dbReference>
<evidence type="ECO:0000259" key="5">
    <source>
        <dbReference type="Pfam" id="PF00669"/>
    </source>
</evidence>
<proteinExistence type="inferred from homology"/>
<evidence type="ECO:0000256" key="2">
    <source>
        <dbReference type="ARBA" id="ARBA00020110"/>
    </source>
</evidence>
<evidence type="ECO:0000313" key="8">
    <source>
        <dbReference type="Proteomes" id="UP000238081"/>
    </source>
</evidence>
<keyword evidence="4" id="KW-0964">Secreted</keyword>
<comment type="function">
    <text evidence="4">Flagellin is the subunit protein which polymerizes to form the filaments of bacterial flagella.</text>
</comment>
<name>A0A0A6PZM2_CLOBU</name>
<keyword evidence="7" id="KW-0969">Cilium</keyword>
<dbReference type="PRINTS" id="PR00207">
    <property type="entry name" value="FLAGELLIN"/>
</dbReference>
<gene>
    <name evidence="7" type="ORF">AWN73_02890</name>
</gene>
<dbReference type="GO" id="GO:0005576">
    <property type="term" value="C:extracellular region"/>
    <property type="evidence" value="ECO:0007669"/>
    <property type="project" value="UniProtKB-SubCell"/>
</dbReference>
<evidence type="ECO:0000259" key="6">
    <source>
        <dbReference type="Pfam" id="PF00700"/>
    </source>
</evidence>
<dbReference type="Gene3D" id="1.20.1330.10">
    <property type="entry name" value="f41 fragment of flagellin, N-terminal domain"/>
    <property type="match status" value="2"/>
</dbReference>
<comment type="caution">
    <text evidence="7">The sequence shown here is derived from an EMBL/GenBank/DDBJ whole genome shotgun (WGS) entry which is preliminary data.</text>
</comment>
<dbReference type="Proteomes" id="UP000238081">
    <property type="component" value="Unassembled WGS sequence"/>
</dbReference>
<dbReference type="PANTHER" id="PTHR42792:SF2">
    <property type="entry name" value="FLAGELLIN"/>
    <property type="match status" value="1"/>
</dbReference>
<keyword evidence="3 4" id="KW-0975">Bacterial flagellum</keyword>
<dbReference type="InterPro" id="IPR042187">
    <property type="entry name" value="Flagellin_C_sub2"/>
</dbReference>
<evidence type="ECO:0000313" key="7">
    <source>
        <dbReference type="EMBL" id="PPV14674.1"/>
    </source>
</evidence>
<feature type="domain" description="Flagellin C-terminal" evidence="6">
    <location>
        <begin position="189"/>
        <end position="273"/>
    </location>
</feature>
<protein>
    <recommendedName>
        <fullName evidence="2 4">Flagellin</fullName>
    </recommendedName>
</protein>
<dbReference type="PANTHER" id="PTHR42792">
    <property type="entry name" value="FLAGELLIN"/>
    <property type="match status" value="1"/>
</dbReference>
<keyword evidence="7" id="KW-0966">Cell projection</keyword>
<evidence type="ECO:0000256" key="4">
    <source>
        <dbReference type="RuleBase" id="RU362073"/>
    </source>
</evidence>
<dbReference type="Pfam" id="PF00669">
    <property type="entry name" value="Flagellin_N"/>
    <property type="match status" value="1"/>
</dbReference>
<evidence type="ECO:0000256" key="3">
    <source>
        <dbReference type="ARBA" id="ARBA00023143"/>
    </source>
</evidence>
<dbReference type="InterPro" id="IPR046358">
    <property type="entry name" value="Flagellin_C"/>
</dbReference>
<reference evidence="7 8" key="1">
    <citation type="submission" date="2016-01" db="EMBL/GenBank/DDBJ databases">
        <title>Characterization of the Clostridium difficile lineages that are prevalent in Hong Kong and China.</title>
        <authorList>
            <person name="Kwok J.S.-L."/>
            <person name="Lam W.-Y."/>
            <person name="Ip M."/>
            <person name="Chan T.-F."/>
            <person name="Hawkey P.M."/>
            <person name="Tsui S.K.-W."/>
        </authorList>
    </citation>
    <scope>NUCLEOTIDE SEQUENCE [LARGE SCALE GENOMIC DNA]</scope>
    <source>
        <strain evidence="7 8">300064</strain>
    </source>
</reference>
<dbReference type="SUPFAM" id="SSF64518">
    <property type="entry name" value="Phase 1 flagellin"/>
    <property type="match status" value="1"/>
</dbReference>
<dbReference type="AlphaFoldDB" id="A0A0A6PZM2"/>
<evidence type="ECO:0000256" key="1">
    <source>
        <dbReference type="ARBA" id="ARBA00005709"/>
    </source>
</evidence>
<sequence>MKIKNNISSLGSCDQLKKNNKDNISAKMKLTSGYRINYAADDAAGLGISEKMRTQIKGLNQASTNTQDGYSMFQTIESSTEEVHNILQRMSILSTQSVTETNTNDDRKLIDKEVQQLKEEIDRIAKDTEFNGKKVLDGTYGIGGERLDIMVGENPGFIISFPPIDSVECNSLGIGDLRVDTKEDSQKALKALTKAIDEISSRRVEMGATGNRLTHAVKSLDNNSENMTASESRIRDTDIAKEAMENVKSNILINSTQSVLAQSNHDPEYVLKLVTS</sequence>